<organism evidence="2">
    <name type="scientific">Equine encephalosis virus</name>
    <dbReference type="NCBI Taxonomy" id="201490"/>
    <lineage>
        <taxon>Viruses</taxon>
        <taxon>Riboviria</taxon>
        <taxon>Orthornavirae</taxon>
        <taxon>Duplornaviricota</taxon>
        <taxon>Resentoviricetes</taxon>
        <taxon>Reovirales</taxon>
        <taxon>Sedoreoviridae</taxon>
        <taxon>Orbivirus</taxon>
        <taxon>Orbivirus betaequi</taxon>
    </lineage>
</organism>
<accession>A0A2Z5EMG0</accession>
<dbReference type="EMBL" id="MG470855">
    <property type="protein sequence ID" value="AXB87383.1"/>
    <property type="molecule type" value="Genomic_RNA"/>
</dbReference>
<dbReference type="InterPro" id="IPR002630">
    <property type="entry name" value="Orbi_NS1"/>
</dbReference>
<dbReference type="Pfam" id="PF01718">
    <property type="entry name" value="Orbi_NS1"/>
    <property type="match status" value="1"/>
</dbReference>
<evidence type="ECO:0000313" key="2">
    <source>
        <dbReference type="EMBL" id="AXB87383.1"/>
    </source>
</evidence>
<reference evidence="2" key="1">
    <citation type="journal article" date="2018" name="Emerg. Infect. Dis.">
        <title>Equine Encephalosis Virus in India, 2008.</title>
        <authorList>
            <person name="Yadav P.D."/>
            <person name="Albarino C.G."/>
            <person name="Nyayanit D.A."/>
            <person name="Guerrero L."/>
            <person name="Jenks M.H."/>
            <person name="Sarkale P."/>
            <person name="Nichol S.T."/>
            <person name="Mourya D.T."/>
        </authorList>
    </citation>
    <scope>NUCLEOTIDE SEQUENCE</scope>
    <source>
        <strain evidence="2">88403/blood</strain>
        <strain evidence="3">88403/lungs</strain>
    </source>
</reference>
<sequence>MEQLTHRHAFTAEQINTLEYVGVLSPYINCSHRRYPCLIKGQCCLQQFTYVIDRLNEDGQRHEIDALNETYARWLADRENAWITLQRMVREEGVISTEKSRANLVEELSRRFVEYGVQDRFNDLRYKRRPARVVVDEEKGAAHLFCIPMWQGNLSTIFEVTRFRRIAAVVYDGDMVDSFASPLGRRSDDILQRIRRRVHQEIPNCPRTGEHGCISHVIFISSHQRAILERGDETDRLFRIAESDAKMLRAHGSCVGERIAFQRYAVSNGGVEAVLNMFLTSVPTPRGNMSLCMYMAQTPTDNVHSALFPLLIHKSVVLDGLACDMVFYFLAGTERCCGCFLKSHGVQHISVIHTRLGDHNANPVMRARIANHKVTNKEIQDMGYKESLITLNEHCFGVTCLDVSEAIILSMVEMQKRIRGDGHWGVDSYTDAIISLFRTYVHWNPQGRDRIIMFRLICFCIFGAAPGQDGRFCDWDNYDRFADVINNGCHPTPETERVAHSLLLKFGVEAMRCVDVVPLTALDTPVVAYGPIVEMDDIVSQFANMYYN</sequence>
<name>A0A2Z5EMG0_9REOV</name>
<dbReference type="EMBL" id="MG470865">
    <property type="protein sequence ID" value="AXB87393.1"/>
    <property type="molecule type" value="Genomic_RNA"/>
</dbReference>
<proteinExistence type="predicted"/>
<evidence type="ECO:0000256" key="1">
    <source>
        <dbReference type="ARBA" id="ARBA00014071"/>
    </source>
</evidence>
<evidence type="ECO:0000313" key="3">
    <source>
        <dbReference type="EMBL" id="AXB87393.1"/>
    </source>
</evidence>
<protein>
    <recommendedName>
        <fullName evidence="1">Non-structural protein NS1</fullName>
    </recommendedName>
</protein>